<dbReference type="SUPFAM" id="SSF53335">
    <property type="entry name" value="S-adenosyl-L-methionine-dependent methyltransferases"/>
    <property type="match status" value="1"/>
</dbReference>
<evidence type="ECO:0000313" key="3">
    <source>
        <dbReference type="Proteomes" id="UP000219494"/>
    </source>
</evidence>
<dbReference type="SUPFAM" id="SSF47757">
    <property type="entry name" value="Chemotaxis receptor methyltransferase CheR, N-terminal domain"/>
    <property type="match status" value="1"/>
</dbReference>
<dbReference type="RefSeq" id="WP_179641036.1">
    <property type="nucleotide sequence ID" value="NZ_OBMI01000003.1"/>
</dbReference>
<dbReference type="GO" id="GO:0032259">
    <property type="term" value="P:methylation"/>
    <property type="evidence" value="ECO:0007669"/>
    <property type="project" value="UniProtKB-KW"/>
</dbReference>
<dbReference type="SMART" id="SM00138">
    <property type="entry name" value="MeTrc"/>
    <property type="match status" value="1"/>
</dbReference>
<accession>A0A285R0I6</accession>
<dbReference type="InterPro" id="IPR000780">
    <property type="entry name" value="CheR_MeTrfase"/>
</dbReference>
<proteinExistence type="predicted"/>
<organism evidence="2 3">
    <name type="scientific">Sphingomonas guangdongensis</name>
    <dbReference type="NCBI Taxonomy" id="1141890"/>
    <lineage>
        <taxon>Bacteria</taxon>
        <taxon>Pseudomonadati</taxon>
        <taxon>Pseudomonadota</taxon>
        <taxon>Alphaproteobacteria</taxon>
        <taxon>Sphingomonadales</taxon>
        <taxon>Sphingomonadaceae</taxon>
        <taxon>Sphingomonas</taxon>
    </lineage>
</organism>
<sequence>MSHSAPVRPAAGGAIGAIAALLEHRTGQQIAASRAWRLETSLKPLLRGLGFASLDDLVAALAMSTDGRLAEQVVDLLLNQETSFFRDTLVLEMVADAIAARRAATPGRRLRIWSSGCSTGQEPLSLAMLLEERGLGPNAVDLVATDVSGAAITRARAGRFSQFEIQRGLSVLRMMRWFESDDFDWVARSELLRRVQFRRQNLVSDPAPPGQFDLVLCRNVLLYFPSDVRRAVFERLAGALRDDGLLVLGAGETVIGQTGRFAPTPAWRGLYTRTPAAR</sequence>
<reference evidence="2 3" key="1">
    <citation type="submission" date="2017-07" db="EMBL/GenBank/DDBJ databases">
        <authorList>
            <person name="Sun Z.S."/>
            <person name="Albrecht U."/>
            <person name="Echele G."/>
            <person name="Lee C.C."/>
        </authorList>
    </citation>
    <scope>NUCLEOTIDE SEQUENCE [LARGE SCALE GENOMIC DNA]</scope>
    <source>
        <strain evidence="2 3">CGMCC 1.12672</strain>
    </source>
</reference>
<dbReference type="GO" id="GO:0008757">
    <property type="term" value="F:S-adenosylmethionine-dependent methyltransferase activity"/>
    <property type="evidence" value="ECO:0007669"/>
    <property type="project" value="InterPro"/>
</dbReference>
<protein>
    <submittedName>
        <fullName evidence="2">Chemotaxis protein methyltransferase CheR</fullName>
    </submittedName>
</protein>
<keyword evidence="2" id="KW-0489">Methyltransferase</keyword>
<evidence type="ECO:0000259" key="1">
    <source>
        <dbReference type="PROSITE" id="PS50123"/>
    </source>
</evidence>
<dbReference type="PRINTS" id="PR00996">
    <property type="entry name" value="CHERMTFRASE"/>
</dbReference>
<dbReference type="InterPro" id="IPR022642">
    <property type="entry name" value="CheR_C"/>
</dbReference>
<dbReference type="AlphaFoldDB" id="A0A285R0I6"/>
<dbReference type="Gene3D" id="3.40.50.150">
    <property type="entry name" value="Vaccinia Virus protein VP39"/>
    <property type="match status" value="1"/>
</dbReference>
<dbReference type="PROSITE" id="PS50123">
    <property type="entry name" value="CHER"/>
    <property type="match status" value="1"/>
</dbReference>
<dbReference type="CDD" id="cd02440">
    <property type="entry name" value="AdoMet_MTases"/>
    <property type="match status" value="1"/>
</dbReference>
<dbReference type="EMBL" id="OBMI01000003">
    <property type="protein sequence ID" value="SOB87636.1"/>
    <property type="molecule type" value="Genomic_DNA"/>
</dbReference>
<dbReference type="InterPro" id="IPR029063">
    <property type="entry name" value="SAM-dependent_MTases_sf"/>
</dbReference>
<dbReference type="PANTHER" id="PTHR24422:SF21">
    <property type="entry name" value="CHEMOTAXIS PROTEIN METHYLTRANSFERASE 1"/>
    <property type="match status" value="1"/>
</dbReference>
<keyword evidence="2" id="KW-0808">Transferase</keyword>
<name>A0A285R0I6_9SPHN</name>
<gene>
    <name evidence="2" type="ORF">SAMN06297144_2771</name>
</gene>
<evidence type="ECO:0000313" key="2">
    <source>
        <dbReference type="EMBL" id="SOB87636.1"/>
    </source>
</evidence>
<dbReference type="InterPro" id="IPR050903">
    <property type="entry name" value="Bact_Chemotaxis_MeTrfase"/>
</dbReference>
<keyword evidence="3" id="KW-1185">Reference proteome</keyword>
<dbReference type="Pfam" id="PF01739">
    <property type="entry name" value="CheR"/>
    <property type="match status" value="1"/>
</dbReference>
<dbReference type="Proteomes" id="UP000219494">
    <property type="component" value="Unassembled WGS sequence"/>
</dbReference>
<dbReference type="PANTHER" id="PTHR24422">
    <property type="entry name" value="CHEMOTAXIS PROTEIN METHYLTRANSFERASE"/>
    <property type="match status" value="1"/>
</dbReference>
<feature type="domain" description="CheR-type methyltransferase" evidence="1">
    <location>
        <begin position="18"/>
        <end position="261"/>
    </location>
</feature>